<comment type="similarity">
    <text evidence="1">Belongs to the LeuD family. LeuD type 2 subfamily.</text>
</comment>
<evidence type="ECO:0000313" key="5">
    <source>
        <dbReference type="Proteomes" id="UP000730161"/>
    </source>
</evidence>
<dbReference type="PANTHER" id="PTHR43345">
    <property type="entry name" value="3-ISOPROPYLMALATE DEHYDRATASE SMALL SUBUNIT 2-RELATED-RELATED"/>
    <property type="match status" value="1"/>
</dbReference>
<evidence type="ECO:0000313" key="4">
    <source>
        <dbReference type="EMBL" id="MBR1369198.1"/>
    </source>
</evidence>
<dbReference type="EMBL" id="JWHL01000009">
    <property type="protein sequence ID" value="MBR1369198.1"/>
    <property type="molecule type" value="Genomic_DNA"/>
</dbReference>
<protein>
    <submittedName>
        <fullName evidence="4">3-isopropylmalate dehydratase</fullName>
    </submittedName>
</protein>
<dbReference type="InterPro" id="IPR033940">
    <property type="entry name" value="IPMI_Swivel"/>
</dbReference>
<dbReference type="InterPro" id="IPR000573">
    <property type="entry name" value="AconitaseA/IPMdHydase_ssu_swvl"/>
</dbReference>
<dbReference type="AlphaFoldDB" id="A0A8J7WAK2"/>
<keyword evidence="2" id="KW-0456">Lyase</keyword>
<dbReference type="InterPro" id="IPR011827">
    <property type="entry name" value="LeuD_type2/HacB/DmdB"/>
</dbReference>
<dbReference type="NCBIfam" id="TIGR02087">
    <property type="entry name" value="LEUD_arch"/>
    <property type="match status" value="1"/>
</dbReference>
<dbReference type="CDD" id="cd01577">
    <property type="entry name" value="IPMI_Swivel"/>
    <property type="match status" value="1"/>
</dbReference>
<evidence type="ECO:0000256" key="2">
    <source>
        <dbReference type="ARBA" id="ARBA00023239"/>
    </source>
</evidence>
<dbReference type="OrthoDB" id="6505at2157"/>
<proteinExistence type="inferred from homology"/>
<keyword evidence="5" id="KW-1185">Reference proteome</keyword>
<name>A0A8J7WAK2_9EURY</name>
<dbReference type="Pfam" id="PF00694">
    <property type="entry name" value="Aconitase_C"/>
    <property type="match status" value="1"/>
</dbReference>
<dbReference type="GO" id="GO:0016836">
    <property type="term" value="F:hydro-lyase activity"/>
    <property type="evidence" value="ECO:0007669"/>
    <property type="project" value="InterPro"/>
</dbReference>
<gene>
    <name evidence="4" type="ORF">RJ53_06695</name>
</gene>
<dbReference type="Gene3D" id="3.20.19.10">
    <property type="entry name" value="Aconitase, domain 4"/>
    <property type="match status" value="1"/>
</dbReference>
<evidence type="ECO:0000259" key="3">
    <source>
        <dbReference type="Pfam" id="PF00694"/>
    </source>
</evidence>
<dbReference type="Proteomes" id="UP000730161">
    <property type="component" value="Unassembled WGS sequence"/>
</dbReference>
<dbReference type="SUPFAM" id="SSF52016">
    <property type="entry name" value="LeuD/IlvD-like"/>
    <property type="match status" value="1"/>
</dbReference>
<feature type="domain" description="Aconitase A/isopropylmalate dehydratase small subunit swivel" evidence="3">
    <location>
        <begin position="51"/>
        <end position="98"/>
    </location>
</feature>
<evidence type="ECO:0000256" key="1">
    <source>
        <dbReference type="ARBA" id="ARBA00009869"/>
    </source>
</evidence>
<organism evidence="4 5">
    <name type="scientific">Methanocalculus chunghsingensis</name>
    <dbReference type="NCBI Taxonomy" id="156457"/>
    <lineage>
        <taxon>Archaea</taxon>
        <taxon>Methanobacteriati</taxon>
        <taxon>Methanobacteriota</taxon>
        <taxon>Stenosarchaea group</taxon>
        <taxon>Methanomicrobia</taxon>
        <taxon>Methanomicrobiales</taxon>
        <taxon>Methanocalculaceae</taxon>
        <taxon>Methanocalculus</taxon>
    </lineage>
</organism>
<accession>A0A8J7WAK2</accession>
<dbReference type="InterPro" id="IPR015928">
    <property type="entry name" value="Aconitase/3IPM_dehydase_swvl"/>
</dbReference>
<dbReference type="InterPro" id="IPR050075">
    <property type="entry name" value="LeuD"/>
</dbReference>
<sequence length="156" mass="16808">MLKGEVICLGSDIDTDLVIAGRYLRTKERAVWAAHVFEDLDPTLAPRLSGAVIVAGRNFGCGSSREQAPIALKEAGVVAVISPLFARIFFRNAINVGLPVLEADIPSCSDGDEIRIDLEAGSFELCGTTYPFTPLSPRMREILTAGGLVNYWRGKA</sequence>
<reference evidence="4" key="1">
    <citation type="submission" date="2014-12" db="EMBL/GenBank/DDBJ databases">
        <authorList>
            <person name="Huang H.-H."/>
            <person name="Chen S.-C."/>
            <person name="Lai M.-C."/>
        </authorList>
    </citation>
    <scope>NUCLEOTIDE SEQUENCE</scope>
    <source>
        <strain evidence="4">K1F9705b</strain>
    </source>
</reference>
<dbReference type="PANTHER" id="PTHR43345:SF2">
    <property type="entry name" value="3-ISOPROPYLMALATE DEHYDRATASE SMALL SUBUNIT 1"/>
    <property type="match status" value="1"/>
</dbReference>
<dbReference type="RefSeq" id="WP_211530889.1">
    <property type="nucleotide sequence ID" value="NZ_JWHL01000009.1"/>
</dbReference>
<comment type="caution">
    <text evidence="4">The sequence shown here is derived from an EMBL/GenBank/DDBJ whole genome shotgun (WGS) entry which is preliminary data.</text>
</comment>